<proteinExistence type="predicted"/>
<sequence length="55" mass="5670">MASANTLASKERLLKAGLPAFTSLIASTARKDGHARGQISGDAGKFESGHAPFPM</sequence>
<dbReference type="EMBL" id="LR699554">
    <property type="protein sequence ID" value="VVD32840.1"/>
    <property type="molecule type" value="Genomic_DNA"/>
</dbReference>
<dbReference type="KEGG" id="pdio:PDMSB3_1556.1"/>
<keyword evidence="3" id="KW-1185">Reference proteome</keyword>
<dbReference type="Proteomes" id="UP000325811">
    <property type="component" value="Chromosome II"/>
</dbReference>
<feature type="region of interest" description="Disordered" evidence="1">
    <location>
        <begin position="30"/>
        <end position="55"/>
    </location>
</feature>
<evidence type="ECO:0000256" key="1">
    <source>
        <dbReference type="SAM" id="MobiDB-lite"/>
    </source>
</evidence>
<accession>A0A5Q4ZTV9</accession>
<dbReference type="AlphaFoldDB" id="A0A5Q4ZTV9"/>
<organism evidence="2 3">
    <name type="scientific">Paraburkholderia dioscoreae</name>
    <dbReference type="NCBI Taxonomy" id="2604047"/>
    <lineage>
        <taxon>Bacteria</taxon>
        <taxon>Pseudomonadati</taxon>
        <taxon>Pseudomonadota</taxon>
        <taxon>Betaproteobacteria</taxon>
        <taxon>Burkholderiales</taxon>
        <taxon>Burkholderiaceae</taxon>
        <taxon>Paraburkholderia</taxon>
    </lineage>
</organism>
<name>A0A5Q4ZTV9_9BURK</name>
<evidence type="ECO:0000313" key="3">
    <source>
        <dbReference type="Proteomes" id="UP000325811"/>
    </source>
</evidence>
<protein>
    <submittedName>
        <fullName evidence="2">Uncharacterized protein</fullName>
    </submittedName>
</protein>
<evidence type="ECO:0000313" key="2">
    <source>
        <dbReference type="EMBL" id="VVD32840.1"/>
    </source>
</evidence>
<reference evidence="2 3" key="1">
    <citation type="submission" date="2019-08" db="EMBL/GenBank/DDBJ databases">
        <authorList>
            <person name="Herpell B J."/>
        </authorList>
    </citation>
    <scope>NUCLEOTIDE SEQUENCE [LARGE SCALE GENOMIC DNA]</scope>
    <source>
        <strain evidence="3">Msb3</strain>
    </source>
</reference>
<gene>
    <name evidence="2" type="ORF">PDMSB3_1556</name>
</gene>